<accession>A0A5J4S1Y6</accession>
<evidence type="ECO:0000313" key="1">
    <source>
        <dbReference type="EMBL" id="KAA6339231.1"/>
    </source>
</evidence>
<name>A0A5J4S1Y6_9ZZZZ</name>
<dbReference type="AlphaFoldDB" id="A0A5J4S1Y6"/>
<proteinExistence type="predicted"/>
<protein>
    <recommendedName>
        <fullName evidence="2">Transposase IS4-like domain-containing protein</fullName>
    </recommendedName>
</protein>
<dbReference type="EMBL" id="SNRY01000553">
    <property type="protein sequence ID" value="KAA6339231.1"/>
    <property type="molecule type" value="Genomic_DNA"/>
</dbReference>
<organism evidence="1">
    <name type="scientific">termite gut metagenome</name>
    <dbReference type="NCBI Taxonomy" id="433724"/>
    <lineage>
        <taxon>unclassified sequences</taxon>
        <taxon>metagenomes</taxon>
        <taxon>organismal metagenomes</taxon>
    </lineage>
</organism>
<sequence>MYLPDWIQNHKEPRCEIRLIKGTYYKHEVCYQYNKEKKRTDKKTVRLLGKITSENVFIASDKDRIRRQRESLSRVDTKPYGIFHLFEQLLLPERATLQVAFGEAHTQRLLSFALIRWAYQSPIKRAGHYHAHDYCSEQRSKESLSDKNISGTLRYIGQNRQAAVGWIRSLLEGVEATSYVMMDFTHIPSLSDNLAINVKGYNPSFNFDRQLRLMYLFSAKLKQQVYYRLMGAI</sequence>
<reference evidence="1" key="1">
    <citation type="submission" date="2019-03" db="EMBL/GenBank/DDBJ databases">
        <title>Single cell metagenomics reveals metabolic interactions within the superorganism composed of flagellate Streblomastix strix and complex community of Bacteroidetes bacteria on its surface.</title>
        <authorList>
            <person name="Treitli S.C."/>
            <person name="Kolisko M."/>
            <person name="Husnik F."/>
            <person name="Keeling P."/>
            <person name="Hampl V."/>
        </authorList>
    </citation>
    <scope>NUCLEOTIDE SEQUENCE</scope>
    <source>
        <strain evidence="1">STM</strain>
    </source>
</reference>
<comment type="caution">
    <text evidence="1">The sequence shown here is derived from an EMBL/GenBank/DDBJ whole genome shotgun (WGS) entry which is preliminary data.</text>
</comment>
<evidence type="ECO:0008006" key="2">
    <source>
        <dbReference type="Google" id="ProtNLM"/>
    </source>
</evidence>
<gene>
    <name evidence="1" type="ORF">EZS27_012818</name>
</gene>